<keyword evidence="14" id="KW-1185">Reference proteome</keyword>
<keyword evidence="6" id="KW-0234">DNA repair</keyword>
<dbReference type="GO" id="GO:0034039">
    <property type="term" value="F:8-oxo-7,8-dihydroguanine DNA N-glycosylase activity"/>
    <property type="evidence" value="ECO:0007669"/>
    <property type="project" value="TreeGrafter"/>
</dbReference>
<gene>
    <name evidence="13" type="ORF">FCC1311_038892</name>
</gene>
<dbReference type="InterPro" id="IPR003265">
    <property type="entry name" value="HhH-GPD_domain"/>
</dbReference>
<proteinExistence type="inferred from homology"/>
<organism evidence="13 14">
    <name type="scientific">Hondaea fermentalgiana</name>
    <dbReference type="NCBI Taxonomy" id="2315210"/>
    <lineage>
        <taxon>Eukaryota</taxon>
        <taxon>Sar</taxon>
        <taxon>Stramenopiles</taxon>
        <taxon>Bigyra</taxon>
        <taxon>Labyrinthulomycetes</taxon>
        <taxon>Thraustochytrida</taxon>
        <taxon>Thraustochytriidae</taxon>
        <taxon>Hondaea</taxon>
    </lineage>
</organism>
<evidence type="ECO:0000256" key="10">
    <source>
        <dbReference type="ARBA" id="ARBA00023295"/>
    </source>
</evidence>
<dbReference type="PANTHER" id="PTHR10242">
    <property type="entry name" value="8-OXOGUANINE DNA GLYCOSYLASE"/>
    <property type="match status" value="1"/>
</dbReference>
<dbReference type="EMBL" id="BEYU01000034">
    <property type="protein sequence ID" value="GBG27666.1"/>
    <property type="molecule type" value="Genomic_DNA"/>
</dbReference>
<evidence type="ECO:0000256" key="3">
    <source>
        <dbReference type="ARBA" id="ARBA00012720"/>
    </source>
</evidence>
<dbReference type="GO" id="GO:0003684">
    <property type="term" value="F:damaged DNA binding"/>
    <property type="evidence" value="ECO:0007669"/>
    <property type="project" value="InterPro"/>
</dbReference>
<dbReference type="CDD" id="cd00056">
    <property type="entry name" value="ENDO3c"/>
    <property type="match status" value="1"/>
</dbReference>
<dbReference type="PANTHER" id="PTHR10242:SF2">
    <property type="entry name" value="N-GLYCOSYLASE_DNA LYASE"/>
    <property type="match status" value="1"/>
</dbReference>
<keyword evidence="9" id="KW-0511">Multifunctional enzyme</keyword>
<evidence type="ECO:0000256" key="8">
    <source>
        <dbReference type="ARBA" id="ARBA00023242"/>
    </source>
</evidence>
<reference evidence="13 14" key="1">
    <citation type="submission" date="2017-12" db="EMBL/GenBank/DDBJ databases">
        <title>Sequencing, de novo assembly and annotation of complete genome of a new Thraustochytrid species, strain FCC1311.</title>
        <authorList>
            <person name="Sedici K."/>
            <person name="Godart F."/>
            <person name="Aiese Cigliano R."/>
            <person name="Sanseverino W."/>
            <person name="Barakat M."/>
            <person name="Ortet P."/>
            <person name="Marechal E."/>
            <person name="Cagnac O."/>
            <person name="Amato A."/>
        </authorList>
    </citation>
    <scope>NUCLEOTIDE SEQUENCE [LARGE SCALE GENOMIC DNA]</scope>
</reference>
<name>A0A2R5G9F4_9STRA</name>
<accession>A0A2R5G9F4</accession>
<dbReference type="Gene3D" id="3.30.310.40">
    <property type="match status" value="1"/>
</dbReference>
<sequence length="361" mass="40570">MTAGAWTPLATTRQLVLWFTLDNGQCFNWKRVGLGAASRTTQSAQSFGKDELQQTLADTTAQEVTEHTKEDAAFHARTNDAHGYVGVVQGLAVHLREAAGHVEFRVLGRATDKDAARPQRTNVQDEDQARRVLGDYFQLDTDMSTLCRDWSAVCPRIAAVNQKELRSMGFGYRAKYIVNSLKKLHEQQGGPHAWLRRLRDLDQSAESLRLVREALLTLDGVGPKVADCVALFCLDRKSVIPVDTHVWQIACRDFDPELIHAKSLTPKIYERVGNLFRDRYGAHAGWAHSLLFAAELPQFLELLPKEMQKQLAAFALEEKARKAQLRREKKSSTAPIVKKEEVYAPAAKSNDMRTVYNFVAP</sequence>
<keyword evidence="7 13" id="KW-0456">Lyase</keyword>
<evidence type="ECO:0000313" key="13">
    <source>
        <dbReference type="EMBL" id="GBG27666.1"/>
    </source>
</evidence>
<comment type="similarity">
    <text evidence="2">Belongs to the type-1 OGG1 family.</text>
</comment>
<dbReference type="GO" id="GO:0006289">
    <property type="term" value="P:nucleotide-excision repair"/>
    <property type="evidence" value="ECO:0007669"/>
    <property type="project" value="InterPro"/>
</dbReference>
<dbReference type="GO" id="GO:0140078">
    <property type="term" value="F:class I DNA-(apurinic or apyrimidinic site) endonuclease activity"/>
    <property type="evidence" value="ECO:0007669"/>
    <property type="project" value="UniProtKB-EC"/>
</dbReference>
<evidence type="ECO:0000256" key="1">
    <source>
        <dbReference type="ARBA" id="ARBA00004123"/>
    </source>
</evidence>
<dbReference type="SUPFAM" id="SSF48150">
    <property type="entry name" value="DNA-glycosylase"/>
    <property type="match status" value="1"/>
</dbReference>
<evidence type="ECO:0000256" key="6">
    <source>
        <dbReference type="ARBA" id="ARBA00023204"/>
    </source>
</evidence>
<comment type="subcellular location">
    <subcellularLocation>
        <location evidence="1">Nucleus</location>
    </subcellularLocation>
</comment>
<keyword evidence="10" id="KW-0326">Glycosidase</keyword>
<dbReference type="OrthoDB" id="238681at2759"/>
<dbReference type="InterPro" id="IPR052054">
    <property type="entry name" value="Oxidative_DNA_repair_enzyme"/>
</dbReference>
<comment type="caution">
    <text evidence="13">The sequence shown here is derived from an EMBL/GenBank/DDBJ whole genome shotgun (WGS) entry which is preliminary data.</text>
</comment>
<dbReference type="SMART" id="SM00478">
    <property type="entry name" value="ENDO3c"/>
    <property type="match status" value="1"/>
</dbReference>
<dbReference type="GO" id="GO:0005634">
    <property type="term" value="C:nucleus"/>
    <property type="evidence" value="ECO:0007669"/>
    <property type="project" value="UniProtKB-SubCell"/>
</dbReference>
<dbReference type="InParanoid" id="A0A2R5G9F4"/>
<evidence type="ECO:0000256" key="5">
    <source>
        <dbReference type="ARBA" id="ARBA00022801"/>
    </source>
</evidence>
<keyword evidence="4" id="KW-0227">DNA damage</keyword>
<evidence type="ECO:0000256" key="2">
    <source>
        <dbReference type="ARBA" id="ARBA00010679"/>
    </source>
</evidence>
<feature type="domain" description="HhH-GPD" evidence="12">
    <location>
        <begin position="143"/>
        <end position="296"/>
    </location>
</feature>
<evidence type="ECO:0000256" key="11">
    <source>
        <dbReference type="ARBA" id="ARBA00044632"/>
    </source>
</evidence>
<dbReference type="Pfam" id="PF07934">
    <property type="entry name" value="OGG_N"/>
    <property type="match status" value="1"/>
</dbReference>
<evidence type="ECO:0000259" key="12">
    <source>
        <dbReference type="SMART" id="SM00478"/>
    </source>
</evidence>
<dbReference type="AlphaFoldDB" id="A0A2R5G9F4"/>
<dbReference type="InterPro" id="IPR011257">
    <property type="entry name" value="DNA_glycosylase"/>
</dbReference>
<protein>
    <recommendedName>
        <fullName evidence="3">DNA-(apurinic or apyrimidinic site) lyase</fullName>
        <ecNumber evidence="3">4.2.99.18</ecNumber>
    </recommendedName>
</protein>
<dbReference type="SUPFAM" id="SSF55945">
    <property type="entry name" value="TATA-box binding protein-like"/>
    <property type="match status" value="1"/>
</dbReference>
<dbReference type="Gene3D" id="1.10.340.30">
    <property type="entry name" value="Hypothetical protein, domain 2"/>
    <property type="match status" value="1"/>
</dbReference>
<comment type="catalytic activity">
    <reaction evidence="11">
        <text>2'-deoxyribonucleotide-(2'-deoxyribose 5'-phosphate)-2'-deoxyribonucleotide-DNA = a 3'-end 2'-deoxyribonucleotide-(2,3-dehydro-2,3-deoxyribose 5'-phosphate)-DNA + a 5'-end 5'-phospho-2'-deoxyribonucleoside-DNA + H(+)</text>
        <dbReference type="Rhea" id="RHEA:66592"/>
        <dbReference type="Rhea" id="RHEA-COMP:13180"/>
        <dbReference type="Rhea" id="RHEA-COMP:16897"/>
        <dbReference type="Rhea" id="RHEA-COMP:17067"/>
        <dbReference type="ChEBI" id="CHEBI:15378"/>
        <dbReference type="ChEBI" id="CHEBI:136412"/>
        <dbReference type="ChEBI" id="CHEBI:157695"/>
        <dbReference type="ChEBI" id="CHEBI:167181"/>
        <dbReference type="EC" id="4.2.99.18"/>
    </reaction>
</comment>
<dbReference type="FunFam" id="1.10.1670.10:FF:000005">
    <property type="entry name" value="N-glycosylase/DNA lyase OGG1"/>
    <property type="match status" value="1"/>
</dbReference>
<evidence type="ECO:0000313" key="14">
    <source>
        <dbReference type="Proteomes" id="UP000241890"/>
    </source>
</evidence>
<dbReference type="Gene3D" id="1.10.1670.10">
    <property type="entry name" value="Helix-hairpin-Helix base-excision DNA repair enzymes (C-terminal)"/>
    <property type="match status" value="1"/>
</dbReference>
<keyword evidence="8" id="KW-0539">Nucleus</keyword>
<dbReference type="EC" id="4.2.99.18" evidence="3"/>
<keyword evidence="5" id="KW-0378">Hydrolase</keyword>
<evidence type="ECO:0000256" key="7">
    <source>
        <dbReference type="ARBA" id="ARBA00023239"/>
    </source>
</evidence>
<dbReference type="InterPro" id="IPR012904">
    <property type="entry name" value="OGG_N"/>
</dbReference>
<dbReference type="Proteomes" id="UP000241890">
    <property type="component" value="Unassembled WGS sequence"/>
</dbReference>
<dbReference type="InterPro" id="IPR023170">
    <property type="entry name" value="HhH_base_excis_C"/>
</dbReference>
<evidence type="ECO:0000256" key="4">
    <source>
        <dbReference type="ARBA" id="ARBA00022763"/>
    </source>
</evidence>
<evidence type="ECO:0000256" key="9">
    <source>
        <dbReference type="ARBA" id="ARBA00023268"/>
    </source>
</evidence>
<dbReference type="GO" id="GO:0006285">
    <property type="term" value="P:base-excision repair, AP site formation"/>
    <property type="evidence" value="ECO:0007669"/>
    <property type="project" value="TreeGrafter"/>
</dbReference>